<dbReference type="GO" id="GO:0005737">
    <property type="term" value="C:cytoplasm"/>
    <property type="evidence" value="ECO:0007669"/>
    <property type="project" value="TreeGrafter"/>
</dbReference>
<dbReference type="PROSITE" id="PS51700">
    <property type="entry name" value="SEPARIN"/>
    <property type="match status" value="1"/>
</dbReference>
<evidence type="ECO:0000313" key="8">
    <source>
        <dbReference type="RefSeq" id="XP_018495310.1"/>
    </source>
</evidence>
<dbReference type="Proteomes" id="UP000694867">
    <property type="component" value="Unplaced"/>
</dbReference>
<accession>A0AAJ7L588</accession>
<feature type="compositionally biased region" description="Basic and acidic residues" evidence="5">
    <location>
        <begin position="1154"/>
        <end position="1170"/>
    </location>
</feature>
<dbReference type="PANTHER" id="PTHR12792">
    <property type="entry name" value="EXTRA SPINDLE POLES 1-RELATED"/>
    <property type="match status" value="1"/>
</dbReference>
<reference evidence="8" key="1">
    <citation type="submission" date="2025-08" db="UniProtKB">
        <authorList>
            <consortium name="RefSeq"/>
        </authorList>
    </citation>
    <scope>IDENTIFICATION</scope>
</reference>
<evidence type="ECO:0000256" key="5">
    <source>
        <dbReference type="SAM" id="MobiDB-lite"/>
    </source>
</evidence>
<feature type="region of interest" description="Disordered" evidence="5">
    <location>
        <begin position="1121"/>
        <end position="1225"/>
    </location>
</feature>
<dbReference type="GeneID" id="100898129"/>
<organism evidence="7 8">
    <name type="scientific">Galendromus occidentalis</name>
    <name type="common">western predatory mite</name>
    <dbReference type="NCBI Taxonomy" id="34638"/>
    <lineage>
        <taxon>Eukaryota</taxon>
        <taxon>Metazoa</taxon>
        <taxon>Ecdysozoa</taxon>
        <taxon>Arthropoda</taxon>
        <taxon>Chelicerata</taxon>
        <taxon>Arachnida</taxon>
        <taxon>Acari</taxon>
        <taxon>Parasitiformes</taxon>
        <taxon>Mesostigmata</taxon>
        <taxon>Gamasina</taxon>
        <taxon>Phytoseioidea</taxon>
        <taxon>Phytoseiidae</taxon>
        <taxon>Typhlodrominae</taxon>
        <taxon>Galendromus</taxon>
    </lineage>
</organism>
<feature type="domain" description="Peptidase C50" evidence="6">
    <location>
        <begin position="1621"/>
        <end position="1716"/>
    </location>
</feature>
<dbReference type="InterPro" id="IPR005314">
    <property type="entry name" value="Peptidase_C50"/>
</dbReference>
<keyword evidence="7" id="KW-1185">Reference proteome</keyword>
<keyword evidence="3" id="KW-0378">Hydrolase</keyword>
<evidence type="ECO:0000256" key="4">
    <source>
        <dbReference type="ARBA" id="ARBA00022829"/>
    </source>
</evidence>
<comment type="catalytic activity">
    <reaction evidence="1">
        <text>All bonds known to be hydrolyzed by this endopeptidase have arginine in P1 and an acidic residue in P4. P6 is often occupied by an acidic residue or by a hydroxy-amino-acid residue, the phosphorylation of which enhances cleavage.</text>
        <dbReference type="EC" id="3.4.22.49"/>
    </reaction>
</comment>
<dbReference type="GO" id="GO:0051307">
    <property type="term" value="P:meiotic chromosome separation"/>
    <property type="evidence" value="ECO:0007669"/>
    <property type="project" value="TreeGrafter"/>
</dbReference>
<name>A0AAJ7L588_9ACAR</name>
<evidence type="ECO:0000313" key="7">
    <source>
        <dbReference type="Proteomes" id="UP000694867"/>
    </source>
</evidence>
<dbReference type="GO" id="GO:0006508">
    <property type="term" value="P:proteolysis"/>
    <property type="evidence" value="ECO:0007669"/>
    <property type="project" value="InterPro"/>
</dbReference>
<dbReference type="KEGG" id="goe:100898129"/>
<evidence type="ECO:0000256" key="1">
    <source>
        <dbReference type="ARBA" id="ARBA00000451"/>
    </source>
</evidence>
<evidence type="ECO:0000259" key="6">
    <source>
        <dbReference type="PROSITE" id="PS51700"/>
    </source>
</evidence>
<dbReference type="EC" id="3.4.22.49" evidence="2"/>
<feature type="compositionally biased region" description="Basic and acidic residues" evidence="5">
    <location>
        <begin position="1124"/>
        <end position="1144"/>
    </location>
</feature>
<proteinExistence type="predicted"/>
<dbReference type="InterPro" id="IPR030397">
    <property type="entry name" value="SEPARIN_core_dom"/>
</dbReference>
<evidence type="ECO:0000256" key="2">
    <source>
        <dbReference type="ARBA" id="ARBA00012489"/>
    </source>
</evidence>
<keyword evidence="4" id="KW-0159">Chromosome partition</keyword>
<protein>
    <recommendedName>
        <fullName evidence="2">separase</fullName>
        <ecNumber evidence="2">3.4.22.49</ecNumber>
    </recommendedName>
</protein>
<sequence>MSDLAERLDEALARDEGNVPKALEEFLARNLEDLRFVLDHLRSKIPKFDLRPSCLMKCVLTISESISRRSRTEDEEDIWEQILVRLGHLIYFLIGKPQSPEDVVALCRLMNKIRSTPESRTQKYMTALIRSVPQTSGLNFSDPIVQECGLWCIWFSAQGEQFKSELNTPALDSYTRGWKQISPSVLKRWSAAVRTADNKLACRIVNAIIRLVSTGRGDVFGALAHLEMQSPLKAAVRLLSKRRVEEGFKRAKVDGVADEYLVLLATLSGHLVIVCKDDSKNLLNIATLTIGMLRCSVEANSKCFLNTLLLLRHVIYLRKELSSKELDDFLDLFCSVQEFLPLDNEDHELWKTDTFAKVGQVLPHMIREFKDVSKARIVEDMFMKITFLYMDLMPSSKDVMQLYRTTLALFESALYIEQDSNRQSYRFSPDSAAALLKRLSPENIDPSLLLTCIAHIQQYDVFFCDYLDKNDPLLSKWLSLELYALLRLDKDKAASAYVQSRLKEFTDDENIRVIASVLELRSKAHHGEGLDDVSTNPDEHVLIRSARTMIRFGVKHMQLSKLVATEIKESQKLMFECQKTAHEKWEESERQELSTDRALAYSNLCFGNYQDLFRDLRWTFNNHKHLTHIEYWILLSTFVIDDLRTAAGFFAINGDYANQLRMIAAMMLILTKSRAPKTFIIDTQLRAAEALLLIGCTENARVICDKAADLIKELEFYCEDFYCFESKLERLRLCALIEDNGPNPPENLSSLKTMVRSPTIEKIAVFALARYYDGKAMQQWNLHEAGRSVATDLLDSCSKNMLTLVNHLKMRKSAMTTWERFEVSRLMLLANICRSDLYLRLGLLRDVINGSVDHYYESQEVFSFYFVLQYLEQMTRCALAFEIPIDSKMSIVSDLVDPKRIALPERPVTEQTDQDEAYELHTIDRIPWRAALHLKMKRYNIDTANNRVPAKEFLKFYKRRGHKSECACPVCSSIGIDLTLKQIDATAACETKDDFKPMENSIYERLGSGLKHVLRFCGVDVVPETHCESVVENIRIAHAFSLAQGHASGGDFHKSLMALDNIRELRLNTENALELKLRTFEYTYQIDWRIALSRLGLYTNSPVEVVEPIAFDASLKTPAPKRRLHEESLKRAPEPRRLRIRSEDSDPEASADEEPPKKKETKKNRGDGKTAKKVASAAEPAPRKRKVVQEPQTVDKPSFKPLEDPFERVTRRKKHPPVPRLGCAPTDIESTEDLFEDDGEMSFVDAFSKMNFRDRLKKPKPLDVCNADSEFDALLRAGRECERLSKHSLVADLFQNLAFLCAYRGKKDEFLFYIEQSMGLGPRFAALNRGQRMKDHYRGELVDSAYFNLIKPAIDFEPNWYDRIWEHCRPDWLLVQLATVMEGGTTPGILVTRYEYGHRPEVVYLSASHDVQFQGSLFKHYDRIQHFSKWTLKAKTNDFWRQRYETDSLLSEFRGSLENSWMGCWKGMFLSAAQDWEKEIVDLVREKILRKAEDEDLNVDKRMLDIGLCGLNALNGMQFATMLIKVLGAEKSEKREKIRGLAYETFAYASAKRGEVQTDPVRSPVILVFDKHLINLPFDSCPMFHDIEVTRMPCIALTMAHAFLIRRRANRGNPPFSLENPKNGFYCVNPEDNLEKTQERFLHEMVDVIHHWDGTCGQPLSREDFRKNLQSKSLYLYCGHGTGRQVMRDCVESINVRAVSLLFGCSSARLRRFGTKTDVEGYALRLIIGGAPAVLGNLWDVTDRDIDGFTYSMLRKWLLPLFPKSAVRLETRLGAAVNKTREECKLRALTGAAPVVFGLPCTSYSDGAVARYR</sequence>
<feature type="compositionally biased region" description="Basic and acidic residues" evidence="5">
    <location>
        <begin position="1197"/>
        <end position="1209"/>
    </location>
</feature>
<gene>
    <name evidence="8" type="primary">LOC100898129</name>
</gene>
<dbReference type="GO" id="GO:0005634">
    <property type="term" value="C:nucleus"/>
    <property type="evidence" value="ECO:0007669"/>
    <property type="project" value="InterPro"/>
</dbReference>
<dbReference type="Pfam" id="PF03568">
    <property type="entry name" value="Separin_C"/>
    <property type="match status" value="1"/>
</dbReference>
<dbReference type="GO" id="GO:0004197">
    <property type="term" value="F:cysteine-type endopeptidase activity"/>
    <property type="evidence" value="ECO:0007669"/>
    <property type="project" value="InterPro"/>
</dbReference>
<dbReference type="GO" id="GO:0072686">
    <property type="term" value="C:mitotic spindle"/>
    <property type="evidence" value="ECO:0007669"/>
    <property type="project" value="TreeGrafter"/>
</dbReference>
<evidence type="ECO:0000256" key="3">
    <source>
        <dbReference type="ARBA" id="ARBA00022801"/>
    </source>
</evidence>
<dbReference type="RefSeq" id="XP_018495310.1">
    <property type="nucleotide sequence ID" value="XM_018639794.2"/>
</dbReference>
<dbReference type="PANTHER" id="PTHR12792:SF0">
    <property type="entry name" value="SEPARIN"/>
    <property type="match status" value="1"/>
</dbReference>